<organism evidence="2 3">
    <name type="scientific">Streptomyces tanashiensis</name>
    <dbReference type="NCBI Taxonomy" id="67367"/>
    <lineage>
        <taxon>Bacteria</taxon>
        <taxon>Bacillati</taxon>
        <taxon>Actinomycetota</taxon>
        <taxon>Actinomycetes</taxon>
        <taxon>Kitasatosporales</taxon>
        <taxon>Streptomycetaceae</taxon>
        <taxon>Streptomyces</taxon>
    </lineage>
</organism>
<name>A0ABY6QS95_9ACTN</name>
<dbReference type="GeneID" id="95599267"/>
<feature type="region of interest" description="Disordered" evidence="1">
    <location>
        <begin position="78"/>
        <end position="98"/>
    </location>
</feature>
<protein>
    <submittedName>
        <fullName evidence="2">Uncharacterized protein</fullName>
    </submittedName>
</protein>
<gene>
    <name evidence="2" type="ORF">LDH80_07445</name>
</gene>
<reference evidence="2" key="1">
    <citation type="submission" date="2021-09" db="EMBL/GenBank/DDBJ databases">
        <title>Complete genome sequence and metabolic characterization of Streptomyces tanashiensis DSM 731 the producer of antibacterial Kalafungin and diverse secondary metabolites.</title>
        <authorList>
            <person name="Abbasi M.N."/>
            <person name="Anwar M.N."/>
            <person name="Alam K."/>
            <person name="Shoaib M."/>
            <person name="Lin Z."/>
            <person name="Hayat M."/>
            <person name="Ali M.I."/>
            <person name="Malik H.M.T."/>
            <person name="Ahmed I."/>
            <person name="Li A."/>
            <person name="Hailong Wang H."/>
            <person name="Zhang Y."/>
        </authorList>
    </citation>
    <scope>NUCLEOTIDE SEQUENCE</scope>
    <source>
        <strain evidence="2">Kala</strain>
    </source>
</reference>
<evidence type="ECO:0000313" key="2">
    <source>
        <dbReference type="EMBL" id="UZX20555.1"/>
    </source>
</evidence>
<proteinExistence type="predicted"/>
<evidence type="ECO:0000256" key="1">
    <source>
        <dbReference type="SAM" id="MobiDB-lite"/>
    </source>
</evidence>
<dbReference type="RefSeq" id="WP_267258370.1">
    <property type="nucleotide sequence ID" value="NZ_CP084204.1"/>
</dbReference>
<accession>A0ABY6QS95</accession>
<evidence type="ECO:0000313" key="3">
    <source>
        <dbReference type="Proteomes" id="UP001164506"/>
    </source>
</evidence>
<dbReference type="EMBL" id="CP084204">
    <property type="protein sequence ID" value="UZX20555.1"/>
    <property type="molecule type" value="Genomic_DNA"/>
</dbReference>
<keyword evidence="3" id="KW-1185">Reference proteome</keyword>
<sequence length="137" mass="14525">MLALAPAYNVMTEDMTAYEITDTPLAAIRGTCDGQVGREALSFAADATAGSSAGFHSFEMRGANHDYFNTHWSPESGEVAARDDAGRPGQCTEPGGSTFETQLSEAAQRRAGAVYIAAFFRRYPTGGERFEAVTTGG</sequence>
<dbReference type="Proteomes" id="UP001164506">
    <property type="component" value="Chromosome"/>
</dbReference>